<evidence type="ECO:0000256" key="1">
    <source>
        <dbReference type="SAM" id="MobiDB-lite"/>
    </source>
</evidence>
<feature type="compositionally biased region" description="Polar residues" evidence="1">
    <location>
        <begin position="1"/>
        <end position="13"/>
    </location>
</feature>
<comment type="caution">
    <text evidence="2">The sequence shown here is derived from an EMBL/GenBank/DDBJ whole genome shotgun (WGS) entry which is preliminary data.</text>
</comment>
<proteinExistence type="predicted"/>
<gene>
    <name evidence="2" type="ORF">TL16_g10131</name>
</gene>
<feature type="compositionally biased region" description="Basic residues" evidence="1">
    <location>
        <begin position="80"/>
        <end position="99"/>
    </location>
</feature>
<organism evidence="2 3">
    <name type="scientific">Triparma laevis f. inornata</name>
    <dbReference type="NCBI Taxonomy" id="1714386"/>
    <lineage>
        <taxon>Eukaryota</taxon>
        <taxon>Sar</taxon>
        <taxon>Stramenopiles</taxon>
        <taxon>Ochrophyta</taxon>
        <taxon>Bolidophyceae</taxon>
        <taxon>Parmales</taxon>
        <taxon>Triparmaceae</taxon>
        <taxon>Triparma</taxon>
    </lineage>
</organism>
<feature type="region of interest" description="Disordered" evidence="1">
    <location>
        <begin position="1"/>
        <end position="156"/>
    </location>
</feature>
<evidence type="ECO:0000313" key="2">
    <source>
        <dbReference type="EMBL" id="GMH85125.1"/>
    </source>
</evidence>
<sequence length="156" mass="16802">MTQLGVVRSSKTNSKTETKPKSLWNAMSKLKPTGATESSQAPSPPADTGAPSTLPFSPPDILPNNLSTAAYHDKNDVFKKKLPPPKHTRASASKQKRSIRTPTKTGVTATEGPAELSTSPRTKMTKHTNPPNISARKIKIKIKKKSHPKAKPSLCT</sequence>
<reference evidence="3" key="1">
    <citation type="journal article" date="2023" name="Commun. Biol.">
        <title>Genome analysis of Parmales, the sister group of diatoms, reveals the evolutionary specialization of diatoms from phago-mixotrophs to photoautotrophs.</title>
        <authorList>
            <person name="Ban H."/>
            <person name="Sato S."/>
            <person name="Yoshikawa S."/>
            <person name="Yamada K."/>
            <person name="Nakamura Y."/>
            <person name="Ichinomiya M."/>
            <person name="Sato N."/>
            <person name="Blanc-Mathieu R."/>
            <person name="Endo H."/>
            <person name="Kuwata A."/>
            <person name="Ogata H."/>
        </authorList>
    </citation>
    <scope>NUCLEOTIDE SEQUENCE [LARGE SCALE GENOMIC DNA]</scope>
</reference>
<dbReference type="Proteomes" id="UP001162640">
    <property type="component" value="Unassembled WGS sequence"/>
</dbReference>
<dbReference type="AlphaFoldDB" id="A0A9W7BBX7"/>
<protein>
    <submittedName>
        <fullName evidence="2">Uncharacterized protein</fullName>
    </submittedName>
</protein>
<name>A0A9W7BBX7_9STRA</name>
<feature type="compositionally biased region" description="Polar residues" evidence="1">
    <location>
        <begin position="116"/>
        <end position="132"/>
    </location>
</feature>
<evidence type="ECO:0000313" key="3">
    <source>
        <dbReference type="Proteomes" id="UP001162640"/>
    </source>
</evidence>
<feature type="compositionally biased region" description="Basic residues" evidence="1">
    <location>
        <begin position="136"/>
        <end position="150"/>
    </location>
</feature>
<accession>A0A9W7BBX7</accession>
<dbReference type="EMBL" id="BLQM01000354">
    <property type="protein sequence ID" value="GMH85125.1"/>
    <property type="molecule type" value="Genomic_DNA"/>
</dbReference>